<dbReference type="Gene3D" id="2.40.340.10">
    <property type="entry name" value="MoeA, C-terminal, domain IV"/>
    <property type="match status" value="1"/>
</dbReference>
<dbReference type="InterPro" id="IPR038987">
    <property type="entry name" value="MoeA-like"/>
</dbReference>
<evidence type="ECO:0000256" key="2">
    <source>
        <dbReference type="ARBA" id="ARBA00005046"/>
    </source>
</evidence>
<dbReference type="Pfam" id="PF00994">
    <property type="entry name" value="MoCF_biosynth"/>
    <property type="match status" value="1"/>
</dbReference>
<proteinExistence type="inferred from homology"/>
<dbReference type="SUPFAM" id="SSF63867">
    <property type="entry name" value="MoeA C-terminal domain-like"/>
    <property type="match status" value="1"/>
</dbReference>
<dbReference type="UniPathway" id="UPA00344"/>
<dbReference type="GO" id="GO:0006777">
    <property type="term" value="P:Mo-molybdopterin cofactor biosynthetic process"/>
    <property type="evidence" value="ECO:0007669"/>
    <property type="project" value="UniProtKB-UniRule"/>
</dbReference>
<dbReference type="PANTHER" id="PTHR10192">
    <property type="entry name" value="MOLYBDOPTERIN BIOSYNTHESIS PROTEIN"/>
    <property type="match status" value="1"/>
</dbReference>
<dbReference type="InterPro" id="IPR005110">
    <property type="entry name" value="MoeA_linker/N"/>
</dbReference>
<sequence length="408" mass="43772">MNHFFKVKSLEEVKSLIKEFSPVGSETIPVCDAFSRILASDLIAPKDMPGFRRATMDGYAVVSSSTFGASESSPAWFDIVGTILMGEIPDFDLAPGQAAKISTGGMLPKGADSVVMVEHTELVDDVSVEIYKSVAPLQHVIDASEDFAKQDTVLSKGTLIRPQEEGLAAGLGFARIEAYKIPRVGIISTGDEIIPIEEEPAPGKIRDINSYTLAGFIKEARAIPVRYGIVKDDLVALKAAIKKALDETDMVLLSGGSSVGTRDFTIDALSSLPDTKILVHGMSVSPGKPTILAKAGKKPVWGLPGQVVSAMVVLKIVVIPFLNMLKGLAQKDRTIRIPAKLTRNVSSAQGRRDFVRVLLEKKDNQLLAKPVLGKSGLIRTMIHADGLLEIGDHVEGLEKGTLVDIILL</sequence>
<evidence type="ECO:0000256" key="4">
    <source>
        <dbReference type="ARBA" id="ARBA00023150"/>
    </source>
</evidence>
<dbReference type="Pfam" id="PF03454">
    <property type="entry name" value="MoeA_C"/>
    <property type="match status" value="1"/>
</dbReference>
<keyword evidence="6" id="KW-0479">Metal-binding</keyword>
<keyword evidence="6 8" id="KW-0808">Transferase</keyword>
<evidence type="ECO:0000313" key="9">
    <source>
        <dbReference type="Proteomes" id="UP000199608"/>
    </source>
</evidence>
<dbReference type="GO" id="GO:0005829">
    <property type="term" value="C:cytosol"/>
    <property type="evidence" value="ECO:0007669"/>
    <property type="project" value="TreeGrafter"/>
</dbReference>
<dbReference type="InterPro" id="IPR001453">
    <property type="entry name" value="MoaB/Mog_dom"/>
</dbReference>
<reference evidence="9" key="1">
    <citation type="submission" date="2016-10" db="EMBL/GenBank/DDBJ databases">
        <authorList>
            <person name="Varghese N."/>
            <person name="Submissions S."/>
        </authorList>
    </citation>
    <scope>NUCLEOTIDE SEQUENCE [LARGE SCALE GENOMIC DNA]</scope>
    <source>
        <strain evidence="9">DSM 3384</strain>
    </source>
</reference>
<dbReference type="NCBIfam" id="NF045515">
    <property type="entry name" value="Glp_gephyrin"/>
    <property type="match status" value="1"/>
</dbReference>
<dbReference type="PANTHER" id="PTHR10192:SF5">
    <property type="entry name" value="GEPHYRIN"/>
    <property type="match status" value="1"/>
</dbReference>
<dbReference type="EC" id="2.10.1.1" evidence="6"/>
<dbReference type="SMART" id="SM00852">
    <property type="entry name" value="MoCF_biosynth"/>
    <property type="match status" value="1"/>
</dbReference>
<accession>A0A1H2JA78</accession>
<gene>
    <name evidence="8" type="ORF">SAMN04487931_11170</name>
</gene>
<organism evidence="8 9">
    <name type="scientific">Desulfobacula phenolica</name>
    <dbReference type="NCBI Taxonomy" id="90732"/>
    <lineage>
        <taxon>Bacteria</taxon>
        <taxon>Pseudomonadati</taxon>
        <taxon>Thermodesulfobacteriota</taxon>
        <taxon>Desulfobacteria</taxon>
        <taxon>Desulfobacterales</taxon>
        <taxon>Desulfobacteraceae</taxon>
        <taxon>Desulfobacula</taxon>
    </lineage>
</organism>
<keyword evidence="6" id="KW-0500">Molybdenum</keyword>
<evidence type="ECO:0000256" key="6">
    <source>
        <dbReference type="RuleBase" id="RU365090"/>
    </source>
</evidence>
<keyword evidence="9" id="KW-1185">Reference proteome</keyword>
<comment type="function">
    <text evidence="1 6">Catalyzes the insertion of molybdate into adenylated molybdopterin with the concomitant release of AMP.</text>
</comment>
<keyword evidence="4 6" id="KW-0501">Molybdenum cofactor biosynthesis</keyword>
<dbReference type="AlphaFoldDB" id="A0A1H2JA78"/>
<dbReference type="SUPFAM" id="SSF53218">
    <property type="entry name" value="Molybdenum cofactor biosynthesis proteins"/>
    <property type="match status" value="1"/>
</dbReference>
<dbReference type="Gene3D" id="3.40.980.10">
    <property type="entry name" value="MoaB/Mog-like domain"/>
    <property type="match status" value="1"/>
</dbReference>
<dbReference type="Proteomes" id="UP000199608">
    <property type="component" value="Unassembled WGS sequence"/>
</dbReference>
<dbReference type="GO" id="GO:0061599">
    <property type="term" value="F:molybdopterin molybdotransferase activity"/>
    <property type="evidence" value="ECO:0007669"/>
    <property type="project" value="UniProtKB-UniRule"/>
</dbReference>
<dbReference type="Gene3D" id="3.90.105.10">
    <property type="entry name" value="Molybdopterin biosynthesis moea protein, domain 2"/>
    <property type="match status" value="1"/>
</dbReference>
<name>A0A1H2JA78_9BACT</name>
<feature type="domain" description="MoaB/Mog" evidence="7">
    <location>
        <begin position="185"/>
        <end position="324"/>
    </location>
</feature>
<evidence type="ECO:0000259" key="7">
    <source>
        <dbReference type="SMART" id="SM00852"/>
    </source>
</evidence>
<comment type="pathway">
    <text evidence="2 6">Cofactor biosynthesis; molybdopterin biosynthesis.</text>
</comment>
<evidence type="ECO:0000256" key="3">
    <source>
        <dbReference type="ARBA" id="ARBA00010763"/>
    </source>
</evidence>
<dbReference type="GO" id="GO:0046872">
    <property type="term" value="F:metal ion binding"/>
    <property type="evidence" value="ECO:0007669"/>
    <property type="project" value="UniProtKB-UniRule"/>
</dbReference>
<protein>
    <recommendedName>
        <fullName evidence="6">Molybdopterin molybdenumtransferase</fullName>
        <ecNumber evidence="6">2.10.1.1</ecNumber>
    </recommendedName>
</protein>
<evidence type="ECO:0000256" key="1">
    <source>
        <dbReference type="ARBA" id="ARBA00002901"/>
    </source>
</evidence>
<evidence type="ECO:0000256" key="5">
    <source>
        <dbReference type="ARBA" id="ARBA00047317"/>
    </source>
</evidence>
<dbReference type="InterPro" id="IPR036425">
    <property type="entry name" value="MoaB/Mog-like_dom_sf"/>
</dbReference>
<dbReference type="InterPro" id="IPR005111">
    <property type="entry name" value="MoeA_C_domain_IV"/>
</dbReference>
<keyword evidence="6" id="KW-0460">Magnesium</keyword>
<evidence type="ECO:0000313" key="8">
    <source>
        <dbReference type="EMBL" id="SDU53035.1"/>
    </source>
</evidence>
<dbReference type="NCBIfam" id="TIGR00177">
    <property type="entry name" value="molyb_syn"/>
    <property type="match status" value="1"/>
</dbReference>
<dbReference type="EMBL" id="FNLL01000011">
    <property type="protein sequence ID" value="SDU53035.1"/>
    <property type="molecule type" value="Genomic_DNA"/>
</dbReference>
<dbReference type="InterPro" id="IPR036135">
    <property type="entry name" value="MoeA_linker/N_sf"/>
</dbReference>
<comment type="catalytic activity">
    <reaction evidence="5">
        <text>adenylyl-molybdopterin + molybdate = Mo-molybdopterin + AMP + H(+)</text>
        <dbReference type="Rhea" id="RHEA:35047"/>
        <dbReference type="ChEBI" id="CHEBI:15378"/>
        <dbReference type="ChEBI" id="CHEBI:36264"/>
        <dbReference type="ChEBI" id="CHEBI:62727"/>
        <dbReference type="ChEBI" id="CHEBI:71302"/>
        <dbReference type="ChEBI" id="CHEBI:456215"/>
        <dbReference type="EC" id="2.10.1.1"/>
    </reaction>
</comment>
<dbReference type="SUPFAM" id="SSF63882">
    <property type="entry name" value="MoeA N-terminal region -like"/>
    <property type="match status" value="1"/>
</dbReference>
<dbReference type="Pfam" id="PF03453">
    <property type="entry name" value="MoeA_N"/>
    <property type="match status" value="1"/>
</dbReference>
<comment type="cofactor">
    <cofactor evidence="6">
        <name>Mg(2+)</name>
        <dbReference type="ChEBI" id="CHEBI:18420"/>
    </cofactor>
</comment>
<dbReference type="InterPro" id="IPR036688">
    <property type="entry name" value="MoeA_C_domain_IV_sf"/>
</dbReference>
<dbReference type="RefSeq" id="WP_092236749.1">
    <property type="nucleotide sequence ID" value="NZ_FNLL01000011.1"/>
</dbReference>
<dbReference type="Gene3D" id="2.170.190.11">
    <property type="entry name" value="Molybdopterin biosynthesis moea protein, domain 3"/>
    <property type="match status" value="1"/>
</dbReference>
<dbReference type="CDD" id="cd00887">
    <property type="entry name" value="MoeA"/>
    <property type="match status" value="1"/>
</dbReference>
<comment type="similarity">
    <text evidence="3 6">Belongs to the MoeA family.</text>
</comment>